<reference evidence="3 4" key="1">
    <citation type="journal article" date="2023" name="Nucleic Acids Res.">
        <title>The hologenome of Daphnia magna reveals possible DNA methylation and microbiome-mediated evolution of the host genome.</title>
        <authorList>
            <person name="Chaturvedi A."/>
            <person name="Li X."/>
            <person name="Dhandapani V."/>
            <person name="Marshall H."/>
            <person name="Kissane S."/>
            <person name="Cuenca-Cambronero M."/>
            <person name="Asole G."/>
            <person name="Calvet F."/>
            <person name="Ruiz-Romero M."/>
            <person name="Marangio P."/>
            <person name="Guigo R."/>
            <person name="Rago D."/>
            <person name="Mirbahai L."/>
            <person name="Eastwood N."/>
            <person name="Colbourne J.K."/>
            <person name="Zhou J."/>
            <person name="Mallon E."/>
            <person name="Orsini L."/>
        </authorList>
    </citation>
    <scope>NUCLEOTIDE SEQUENCE [LARGE SCALE GENOMIC DNA]</scope>
    <source>
        <strain evidence="3">LRV0_1</strain>
    </source>
</reference>
<name>A0ABQ9ZHC8_9CRUS</name>
<dbReference type="Proteomes" id="UP001234178">
    <property type="component" value="Unassembled WGS sequence"/>
</dbReference>
<evidence type="ECO:0000256" key="2">
    <source>
        <dbReference type="SAM" id="MobiDB-lite"/>
    </source>
</evidence>
<organism evidence="3 4">
    <name type="scientific">Daphnia magna</name>
    <dbReference type="NCBI Taxonomy" id="35525"/>
    <lineage>
        <taxon>Eukaryota</taxon>
        <taxon>Metazoa</taxon>
        <taxon>Ecdysozoa</taxon>
        <taxon>Arthropoda</taxon>
        <taxon>Crustacea</taxon>
        <taxon>Branchiopoda</taxon>
        <taxon>Diplostraca</taxon>
        <taxon>Cladocera</taxon>
        <taxon>Anomopoda</taxon>
        <taxon>Daphniidae</taxon>
        <taxon>Daphnia</taxon>
    </lineage>
</organism>
<feature type="coiled-coil region" evidence="1">
    <location>
        <begin position="82"/>
        <end position="109"/>
    </location>
</feature>
<comment type="caution">
    <text evidence="3">The sequence shown here is derived from an EMBL/GenBank/DDBJ whole genome shotgun (WGS) entry which is preliminary data.</text>
</comment>
<sequence length="124" mass="14186">MTQDQEGPYSIVTAHYDATVSELENQIASLQQEKEELASLLAQVSGNANACKKIRAAKEVVPGTRTANQRIQEQERTEESSMKNFNNDIQAMQAQQVKLVRQMREENQKFMTCRQQKDREVARL</sequence>
<evidence type="ECO:0000313" key="4">
    <source>
        <dbReference type="Proteomes" id="UP001234178"/>
    </source>
</evidence>
<dbReference type="EMBL" id="JAOYFB010000003">
    <property type="protein sequence ID" value="KAK4012332.1"/>
    <property type="molecule type" value="Genomic_DNA"/>
</dbReference>
<proteinExistence type="predicted"/>
<gene>
    <name evidence="3" type="ORF">OUZ56_021432</name>
</gene>
<evidence type="ECO:0000256" key="1">
    <source>
        <dbReference type="SAM" id="Coils"/>
    </source>
</evidence>
<feature type="compositionally biased region" description="Basic and acidic residues" evidence="2">
    <location>
        <begin position="72"/>
        <end position="81"/>
    </location>
</feature>
<keyword evidence="4" id="KW-1185">Reference proteome</keyword>
<dbReference type="Pfam" id="PF25764">
    <property type="entry name" value="KIF21A_4th"/>
    <property type="match status" value="1"/>
</dbReference>
<protein>
    <submittedName>
        <fullName evidence="3">Uncharacterized protein</fullName>
    </submittedName>
</protein>
<feature type="region of interest" description="Disordered" evidence="2">
    <location>
        <begin position="63"/>
        <end position="82"/>
    </location>
</feature>
<feature type="coiled-coil region" evidence="1">
    <location>
        <begin position="13"/>
        <end position="47"/>
    </location>
</feature>
<evidence type="ECO:0000313" key="3">
    <source>
        <dbReference type="EMBL" id="KAK4012332.1"/>
    </source>
</evidence>
<accession>A0ABQ9ZHC8</accession>
<keyword evidence="1" id="KW-0175">Coiled coil</keyword>